<evidence type="ECO:0000313" key="4">
    <source>
        <dbReference type="Proteomes" id="UP000332933"/>
    </source>
</evidence>
<feature type="region of interest" description="Disordered" evidence="1">
    <location>
        <begin position="88"/>
        <end position="118"/>
    </location>
</feature>
<evidence type="ECO:0000313" key="2">
    <source>
        <dbReference type="EMBL" id="KAF0712497.1"/>
    </source>
</evidence>
<gene>
    <name evidence="3" type="primary">Aste57867_4808</name>
    <name evidence="2" type="ORF">As57867_004795</name>
    <name evidence="3" type="ORF">ASTE57867_4808</name>
</gene>
<dbReference type="AlphaFoldDB" id="A0A485KDN2"/>
<accession>A0A485KDN2</accession>
<name>A0A485KDN2_9STRA</name>
<keyword evidence="4" id="KW-1185">Reference proteome</keyword>
<reference evidence="3 4" key="1">
    <citation type="submission" date="2019-03" db="EMBL/GenBank/DDBJ databases">
        <authorList>
            <person name="Gaulin E."/>
            <person name="Dumas B."/>
        </authorList>
    </citation>
    <scope>NUCLEOTIDE SEQUENCE [LARGE SCALE GENOMIC DNA]</scope>
    <source>
        <strain evidence="3">CBS 568.67</strain>
    </source>
</reference>
<evidence type="ECO:0000256" key="1">
    <source>
        <dbReference type="SAM" id="MobiDB-lite"/>
    </source>
</evidence>
<evidence type="ECO:0000313" key="3">
    <source>
        <dbReference type="EMBL" id="VFT81902.1"/>
    </source>
</evidence>
<proteinExistence type="predicted"/>
<dbReference type="Proteomes" id="UP000332933">
    <property type="component" value="Unassembled WGS sequence"/>
</dbReference>
<dbReference type="EMBL" id="VJMH01001257">
    <property type="protein sequence ID" value="KAF0712497.1"/>
    <property type="molecule type" value="Genomic_DNA"/>
</dbReference>
<organism evidence="3 4">
    <name type="scientific">Aphanomyces stellatus</name>
    <dbReference type="NCBI Taxonomy" id="120398"/>
    <lineage>
        <taxon>Eukaryota</taxon>
        <taxon>Sar</taxon>
        <taxon>Stramenopiles</taxon>
        <taxon>Oomycota</taxon>
        <taxon>Saprolegniomycetes</taxon>
        <taxon>Saprolegniales</taxon>
        <taxon>Verrucalvaceae</taxon>
        <taxon>Aphanomyces</taxon>
    </lineage>
</organism>
<sequence>MQDTGRCFFNDCFALVLVGSWKCHFHRHRARCVVLDCRNQVYARQRCVKHGGKRQCQVVGCSANSRVGHLCSQHASDSLKALRRLGRQGQKRKQHAATKTPTTATKTTTSTTRNGGSSDDGTADVVLLNVSIEPMAYLADEVWDMSLLALDKVCMEALRSFDVIRV</sequence>
<reference evidence="2" key="2">
    <citation type="submission" date="2019-06" db="EMBL/GenBank/DDBJ databases">
        <title>Genomics analysis of Aphanomyces spp. identifies a new class of oomycete effector associated with host adaptation.</title>
        <authorList>
            <person name="Gaulin E."/>
        </authorList>
    </citation>
    <scope>NUCLEOTIDE SEQUENCE</scope>
    <source>
        <strain evidence="2">CBS 578.67</strain>
    </source>
</reference>
<protein>
    <submittedName>
        <fullName evidence="3">Aste57867_4808 protein</fullName>
    </submittedName>
</protein>
<dbReference type="EMBL" id="CAADRA010001257">
    <property type="protein sequence ID" value="VFT81902.1"/>
    <property type="molecule type" value="Genomic_DNA"/>
</dbReference>
<feature type="compositionally biased region" description="Low complexity" evidence="1">
    <location>
        <begin position="97"/>
        <end position="112"/>
    </location>
</feature>